<dbReference type="InterPro" id="IPR000871">
    <property type="entry name" value="Beta-lactam_class-A"/>
</dbReference>
<dbReference type="EMBL" id="CP045096">
    <property type="protein sequence ID" value="QFQ96076.1"/>
    <property type="molecule type" value="Genomic_DNA"/>
</dbReference>
<dbReference type="RefSeq" id="WP_152167592.1">
    <property type="nucleotide sequence ID" value="NZ_CP045096.1"/>
</dbReference>
<feature type="domain" description="Beta-lactamase class A catalytic" evidence="2">
    <location>
        <begin position="161"/>
        <end position="303"/>
    </location>
</feature>
<dbReference type="Proteomes" id="UP000327294">
    <property type="component" value="Chromosome"/>
</dbReference>
<dbReference type="SUPFAM" id="SSF56601">
    <property type="entry name" value="beta-lactamase/transpeptidase-like"/>
    <property type="match status" value="1"/>
</dbReference>
<evidence type="ECO:0000256" key="1">
    <source>
        <dbReference type="SAM" id="MobiDB-lite"/>
    </source>
</evidence>
<dbReference type="Gene3D" id="3.40.710.10">
    <property type="entry name" value="DD-peptidase/beta-lactamase superfamily"/>
    <property type="match status" value="1"/>
</dbReference>
<protein>
    <recommendedName>
        <fullName evidence="2">Beta-lactamase class A catalytic domain-containing protein</fullName>
    </recommendedName>
</protein>
<dbReference type="InterPro" id="IPR045155">
    <property type="entry name" value="Beta-lactam_cat"/>
</dbReference>
<dbReference type="GO" id="GO:0046677">
    <property type="term" value="P:response to antibiotic"/>
    <property type="evidence" value="ECO:0007669"/>
    <property type="project" value="InterPro"/>
</dbReference>
<dbReference type="PANTHER" id="PTHR35333">
    <property type="entry name" value="BETA-LACTAMASE"/>
    <property type="match status" value="1"/>
</dbReference>
<reference evidence="3 4" key="1">
    <citation type="submission" date="2019-10" db="EMBL/GenBank/DDBJ databases">
        <title>Streptomyces sp. strain GY16 isolated from leaves of Broussonetia papyrifera.</title>
        <authorList>
            <person name="Mo P."/>
        </authorList>
    </citation>
    <scope>NUCLEOTIDE SEQUENCE [LARGE SCALE GENOMIC DNA]</scope>
    <source>
        <strain evidence="3 4">GY16</strain>
    </source>
</reference>
<evidence type="ECO:0000259" key="2">
    <source>
        <dbReference type="Pfam" id="PF13354"/>
    </source>
</evidence>
<dbReference type="PANTHER" id="PTHR35333:SF3">
    <property type="entry name" value="BETA-LACTAMASE-TYPE TRANSPEPTIDASE FOLD CONTAINING PROTEIN"/>
    <property type="match status" value="1"/>
</dbReference>
<feature type="region of interest" description="Disordered" evidence="1">
    <location>
        <begin position="334"/>
        <end position="365"/>
    </location>
</feature>
<feature type="compositionally biased region" description="Low complexity" evidence="1">
    <location>
        <begin position="49"/>
        <end position="73"/>
    </location>
</feature>
<dbReference type="InterPro" id="IPR012338">
    <property type="entry name" value="Beta-lactam/transpept-like"/>
</dbReference>
<dbReference type="GO" id="GO:0008800">
    <property type="term" value="F:beta-lactamase activity"/>
    <property type="evidence" value="ECO:0007669"/>
    <property type="project" value="InterPro"/>
</dbReference>
<sequence length="365" mass="37021">MSSPRARRRARTSGRRPLVHLALAALVLVGGTAAGTVFMRAQAQDGGGSAVSSSASSSVSPSASASTAPGADTVAEEASVESVAVPEVDHDELLATALADVSVEDGAAVSVAVLDVASGDSAVYGDTRFDTASIVKMDILAALLLQAQDADRRLTAQERTYASAMIRNSDNVSATALWKAIGQADGLDAANERFGLTETEGGDGLYWGLTQTTAADQLALLQQVFGDDSSELSEASRAYVQELMGLIAEGQDWGVSAAATGGATGSAFALKNGWLPRTATGLWDINSVGRVTVDDRSYLVAVVSDGNTTKAKGITLVETAAKAAVSVFTDAADATDSTQSTQSAESAESAESADVTTAAGTATTS</sequence>
<dbReference type="GO" id="GO:0030655">
    <property type="term" value="P:beta-lactam antibiotic catabolic process"/>
    <property type="evidence" value="ECO:0007669"/>
    <property type="project" value="InterPro"/>
</dbReference>
<name>A0A5P8JZ75_9ACTN</name>
<accession>A0A5P8JZ75</accession>
<dbReference type="Pfam" id="PF13354">
    <property type="entry name" value="Beta-lactamase2"/>
    <property type="match status" value="1"/>
</dbReference>
<gene>
    <name evidence="3" type="ORF">F9278_07615</name>
</gene>
<evidence type="ECO:0000313" key="4">
    <source>
        <dbReference type="Proteomes" id="UP000327294"/>
    </source>
</evidence>
<organism evidence="3 4">
    <name type="scientific">Streptomyces phaeolivaceus</name>
    <dbReference type="NCBI Taxonomy" id="2653200"/>
    <lineage>
        <taxon>Bacteria</taxon>
        <taxon>Bacillati</taxon>
        <taxon>Actinomycetota</taxon>
        <taxon>Actinomycetes</taxon>
        <taxon>Kitasatosporales</taxon>
        <taxon>Streptomycetaceae</taxon>
        <taxon>Streptomyces</taxon>
    </lineage>
</organism>
<feature type="region of interest" description="Disordered" evidence="1">
    <location>
        <begin position="49"/>
        <end position="82"/>
    </location>
</feature>
<keyword evidence="4" id="KW-1185">Reference proteome</keyword>
<dbReference type="AlphaFoldDB" id="A0A5P8JZ75"/>
<proteinExistence type="predicted"/>
<evidence type="ECO:0000313" key="3">
    <source>
        <dbReference type="EMBL" id="QFQ96076.1"/>
    </source>
</evidence>
<dbReference type="KEGG" id="sphv:F9278_07615"/>